<evidence type="ECO:0000313" key="1">
    <source>
        <dbReference type="EMBL" id="KAI9403154.1"/>
    </source>
</evidence>
<dbReference type="EMBL" id="CM009290">
    <property type="protein sequence ID" value="KAI9403154.1"/>
    <property type="molecule type" value="Genomic_DNA"/>
</dbReference>
<proteinExistence type="predicted"/>
<comment type="caution">
    <text evidence="1">The sequence shown here is derived from an EMBL/GenBank/DDBJ whole genome shotgun (WGS) entry which is preliminary data.</text>
</comment>
<name>A0ACC0TNI8_POPTR</name>
<gene>
    <name evidence="1" type="ORF">POPTR_001G380550v4</name>
</gene>
<evidence type="ECO:0000313" key="2">
    <source>
        <dbReference type="Proteomes" id="UP000006729"/>
    </source>
</evidence>
<protein>
    <submittedName>
        <fullName evidence="1">Uncharacterized protein</fullName>
    </submittedName>
</protein>
<reference evidence="1 2" key="1">
    <citation type="journal article" date="2006" name="Science">
        <title>The genome of black cottonwood, Populus trichocarpa (Torr. &amp; Gray).</title>
        <authorList>
            <person name="Tuskan G.A."/>
            <person name="Difazio S."/>
            <person name="Jansson S."/>
            <person name="Bohlmann J."/>
            <person name="Grigoriev I."/>
            <person name="Hellsten U."/>
            <person name="Putnam N."/>
            <person name="Ralph S."/>
            <person name="Rombauts S."/>
            <person name="Salamov A."/>
            <person name="Schein J."/>
            <person name="Sterck L."/>
            <person name="Aerts A."/>
            <person name="Bhalerao R.R."/>
            <person name="Bhalerao R.P."/>
            <person name="Blaudez D."/>
            <person name="Boerjan W."/>
            <person name="Brun A."/>
            <person name="Brunner A."/>
            <person name="Busov V."/>
            <person name="Campbell M."/>
            <person name="Carlson J."/>
            <person name="Chalot M."/>
            <person name="Chapman J."/>
            <person name="Chen G.L."/>
            <person name="Cooper D."/>
            <person name="Coutinho P.M."/>
            <person name="Couturier J."/>
            <person name="Covert S."/>
            <person name="Cronk Q."/>
            <person name="Cunningham R."/>
            <person name="Davis J."/>
            <person name="Degroeve S."/>
            <person name="Dejardin A."/>
            <person name="Depamphilis C."/>
            <person name="Detter J."/>
            <person name="Dirks B."/>
            <person name="Dubchak I."/>
            <person name="Duplessis S."/>
            <person name="Ehlting J."/>
            <person name="Ellis B."/>
            <person name="Gendler K."/>
            <person name="Goodstein D."/>
            <person name="Gribskov M."/>
            <person name="Grimwood J."/>
            <person name="Groover A."/>
            <person name="Gunter L."/>
            <person name="Hamberger B."/>
            <person name="Heinze B."/>
            <person name="Helariutta Y."/>
            <person name="Henrissat B."/>
            <person name="Holligan D."/>
            <person name="Holt R."/>
            <person name="Huang W."/>
            <person name="Islam-Faridi N."/>
            <person name="Jones S."/>
            <person name="Jones-Rhoades M."/>
            <person name="Jorgensen R."/>
            <person name="Joshi C."/>
            <person name="Kangasjarvi J."/>
            <person name="Karlsson J."/>
            <person name="Kelleher C."/>
            <person name="Kirkpatrick R."/>
            <person name="Kirst M."/>
            <person name="Kohler A."/>
            <person name="Kalluri U."/>
            <person name="Larimer F."/>
            <person name="Leebens-Mack J."/>
            <person name="Leple J.C."/>
            <person name="Locascio P."/>
            <person name="Lou Y."/>
            <person name="Lucas S."/>
            <person name="Martin F."/>
            <person name="Montanini B."/>
            <person name="Napoli C."/>
            <person name="Nelson D.R."/>
            <person name="Nelson C."/>
            <person name="Nieminen K."/>
            <person name="Nilsson O."/>
            <person name="Pereda V."/>
            <person name="Peter G."/>
            <person name="Philippe R."/>
            <person name="Pilate G."/>
            <person name="Poliakov A."/>
            <person name="Razumovskaya J."/>
            <person name="Richardson P."/>
            <person name="Rinaldi C."/>
            <person name="Ritland K."/>
            <person name="Rouze P."/>
            <person name="Ryaboy D."/>
            <person name="Schmutz J."/>
            <person name="Schrader J."/>
            <person name="Segerman B."/>
            <person name="Shin H."/>
            <person name="Siddiqui A."/>
            <person name="Sterky F."/>
            <person name="Terry A."/>
            <person name="Tsai C.J."/>
            <person name="Uberbacher E."/>
            <person name="Unneberg P."/>
            <person name="Vahala J."/>
            <person name="Wall K."/>
            <person name="Wessler S."/>
            <person name="Yang G."/>
            <person name="Yin T."/>
            <person name="Douglas C."/>
            <person name="Marra M."/>
            <person name="Sandberg G."/>
            <person name="Van de Peer Y."/>
            <person name="Rokhsar D."/>
        </authorList>
    </citation>
    <scope>NUCLEOTIDE SEQUENCE [LARGE SCALE GENOMIC DNA]</scope>
    <source>
        <strain evidence="2">cv. Nisqually</strain>
    </source>
</reference>
<dbReference type="Proteomes" id="UP000006729">
    <property type="component" value="Chromosome 1"/>
</dbReference>
<organism evidence="1 2">
    <name type="scientific">Populus trichocarpa</name>
    <name type="common">Western balsam poplar</name>
    <name type="synonym">Populus balsamifera subsp. trichocarpa</name>
    <dbReference type="NCBI Taxonomy" id="3694"/>
    <lineage>
        <taxon>Eukaryota</taxon>
        <taxon>Viridiplantae</taxon>
        <taxon>Streptophyta</taxon>
        <taxon>Embryophyta</taxon>
        <taxon>Tracheophyta</taxon>
        <taxon>Spermatophyta</taxon>
        <taxon>Magnoliopsida</taxon>
        <taxon>eudicotyledons</taxon>
        <taxon>Gunneridae</taxon>
        <taxon>Pentapetalae</taxon>
        <taxon>rosids</taxon>
        <taxon>fabids</taxon>
        <taxon>Malpighiales</taxon>
        <taxon>Salicaceae</taxon>
        <taxon>Saliceae</taxon>
        <taxon>Populus</taxon>
    </lineage>
</organism>
<accession>A0ACC0TNI8</accession>
<sequence length="114" mass="13031">MEELFVMFVVILLLDLRSSFRRPPHSLHFSIPLRSMRKHRKAVSRGILKEIEHQTQKVAVQQIFQDTGICQGNVIADNLSFVYAPGYSAGRRTEDVKVIICDLDMLLFSPSCLL</sequence>
<keyword evidence="2" id="KW-1185">Reference proteome</keyword>